<dbReference type="EMBL" id="JALDAY010000024">
    <property type="protein sequence ID" value="MCI3279202.1"/>
    <property type="molecule type" value="Genomic_DNA"/>
</dbReference>
<evidence type="ECO:0000313" key="1">
    <source>
        <dbReference type="EMBL" id="MCI3279202.1"/>
    </source>
</evidence>
<evidence type="ECO:0000313" key="2">
    <source>
        <dbReference type="Proteomes" id="UP001165269"/>
    </source>
</evidence>
<proteinExistence type="predicted"/>
<sequence>MTADGPPPPQVRVTLPDGQQVHARLVERRQWPNSGWMYLVALPVWANAKGERVEAREFRVWLTPGEQVHPVEGEDYERVPTHPLPTVEGAPDPNRWAFKTQRIRLPGGRRGGLVVHIWDCPDAPDGGTELDVMEALDVMRTVAGARLCKECGAAVALGPLLPPT</sequence>
<reference evidence="1" key="1">
    <citation type="submission" date="2022-03" db="EMBL/GenBank/DDBJ databases">
        <title>Streptomyces 7R015 and 7R016 isolated from Barleria lupulina in Thailand.</title>
        <authorList>
            <person name="Kanchanasin P."/>
            <person name="Phongsopitanun W."/>
            <person name="Tanasupawat S."/>
        </authorList>
    </citation>
    <scope>NUCLEOTIDE SEQUENCE</scope>
    <source>
        <strain evidence="1">7R015</strain>
    </source>
</reference>
<dbReference type="InterPro" id="IPR046200">
    <property type="entry name" value="DUF6233"/>
</dbReference>
<gene>
    <name evidence="1" type="ORF">MQP27_49875</name>
</gene>
<dbReference type="Pfam" id="PF19746">
    <property type="entry name" value="DUF6233"/>
    <property type="match status" value="1"/>
</dbReference>
<protein>
    <submittedName>
        <fullName evidence="1">DUF6233 domain-containing protein</fullName>
    </submittedName>
</protein>
<comment type="caution">
    <text evidence="1">The sequence shown here is derived from an EMBL/GenBank/DDBJ whole genome shotgun (WGS) entry which is preliminary data.</text>
</comment>
<keyword evidence="2" id="KW-1185">Reference proteome</keyword>
<dbReference type="RefSeq" id="WP_242778994.1">
    <property type="nucleotide sequence ID" value="NZ_JALDAY010000024.1"/>
</dbReference>
<organism evidence="1 2">
    <name type="scientific">Streptomyces cylindrosporus</name>
    <dbReference type="NCBI Taxonomy" id="2927583"/>
    <lineage>
        <taxon>Bacteria</taxon>
        <taxon>Bacillati</taxon>
        <taxon>Actinomycetota</taxon>
        <taxon>Actinomycetes</taxon>
        <taxon>Kitasatosporales</taxon>
        <taxon>Streptomycetaceae</taxon>
        <taxon>Streptomyces</taxon>
    </lineage>
</organism>
<dbReference type="Proteomes" id="UP001165269">
    <property type="component" value="Unassembled WGS sequence"/>
</dbReference>
<accession>A0ABS9YPK0</accession>
<name>A0ABS9YPK0_9ACTN</name>